<evidence type="ECO:0000313" key="1">
    <source>
        <dbReference type="EMBL" id="EIT69501.1"/>
    </source>
</evidence>
<accession>I8I1E9</accession>
<gene>
    <name evidence="1" type="ORF">WQQ_30830</name>
</gene>
<dbReference type="OrthoDB" id="7575662at2"/>
<dbReference type="STRING" id="1172194.WQQ_30830"/>
<dbReference type="AlphaFoldDB" id="I8I1E9"/>
<comment type="caution">
    <text evidence="1">The sequence shown here is derived from an EMBL/GenBank/DDBJ whole genome shotgun (WGS) entry which is preliminary data.</text>
</comment>
<organism evidence="1 2">
    <name type="scientific">Hydrocarboniphaga effusa AP103</name>
    <dbReference type="NCBI Taxonomy" id="1172194"/>
    <lineage>
        <taxon>Bacteria</taxon>
        <taxon>Pseudomonadati</taxon>
        <taxon>Pseudomonadota</taxon>
        <taxon>Gammaproteobacteria</taxon>
        <taxon>Nevskiales</taxon>
        <taxon>Nevskiaceae</taxon>
        <taxon>Hydrocarboniphaga</taxon>
    </lineage>
</organism>
<dbReference type="RefSeq" id="WP_007186022.1">
    <property type="nucleotide sequence ID" value="NZ_AKGD01000002.1"/>
</dbReference>
<dbReference type="EMBL" id="AKGD01000002">
    <property type="protein sequence ID" value="EIT69501.1"/>
    <property type="molecule type" value="Genomic_DNA"/>
</dbReference>
<reference evidence="1 2" key="1">
    <citation type="journal article" date="2012" name="J. Bacteriol.">
        <title>Genome Sequence of n-Alkane-Degrading Hydrocarboniphaga effusa Strain AP103T (ATCC BAA-332T).</title>
        <authorList>
            <person name="Chang H.K."/>
            <person name="Zylstra G.J."/>
            <person name="Chae J.C."/>
        </authorList>
    </citation>
    <scope>NUCLEOTIDE SEQUENCE [LARGE SCALE GENOMIC DNA]</scope>
    <source>
        <strain evidence="1 2">AP103</strain>
    </source>
</reference>
<keyword evidence="2" id="KW-1185">Reference proteome</keyword>
<sequence>MTETAARHERAAIRIDSALAEADGADPTGLRYSQDVSGRSFSVRCDRPEPAATEAQLFRYYGSKSNLFGETIFKPLDERFLRFIDAHKPITLSDAEMSEQKAVYTSELQRFIRTNSKMFTSLVAAEIYDAGTEHGAEQMRGRLKDKSAIAPELMVRPVFLSVLSAVMFRDWIFPKSLANPARIRPGPSAGERCRTASARADMHRELDHYLQA</sequence>
<protein>
    <submittedName>
        <fullName evidence="1">Uncharacterized protein</fullName>
    </submittedName>
</protein>
<name>I8I1E9_9GAMM</name>
<proteinExistence type="predicted"/>
<dbReference type="Proteomes" id="UP000003704">
    <property type="component" value="Unassembled WGS sequence"/>
</dbReference>
<evidence type="ECO:0000313" key="2">
    <source>
        <dbReference type="Proteomes" id="UP000003704"/>
    </source>
</evidence>